<evidence type="ECO:0000256" key="2">
    <source>
        <dbReference type="SAM" id="Phobius"/>
    </source>
</evidence>
<keyword evidence="2" id="KW-0472">Membrane</keyword>
<feature type="compositionally biased region" description="Polar residues" evidence="1">
    <location>
        <begin position="125"/>
        <end position="135"/>
    </location>
</feature>
<sequence>MYSWCYNFVRIYSTFAVAILLMEHYQRYYSTCRSPYSAAPTNTTEPALPCERSHPRITAFFSVLDYILYLFVVAHVALAYVLALIFSLPWVAKQTSCVESRFMKTRIGKTRKANGRKRSIRRGSEFQTTGDISSN</sequence>
<name>A0A2A6CKP3_PRIPA</name>
<reference evidence="4" key="1">
    <citation type="journal article" date="2008" name="Nat. Genet.">
        <title>The Pristionchus pacificus genome provides a unique perspective on nematode lifestyle and parasitism.</title>
        <authorList>
            <person name="Dieterich C."/>
            <person name="Clifton S.W."/>
            <person name="Schuster L.N."/>
            <person name="Chinwalla A."/>
            <person name="Delehaunty K."/>
            <person name="Dinkelacker I."/>
            <person name="Fulton L."/>
            <person name="Fulton R."/>
            <person name="Godfrey J."/>
            <person name="Minx P."/>
            <person name="Mitreva M."/>
            <person name="Roeseler W."/>
            <person name="Tian H."/>
            <person name="Witte H."/>
            <person name="Yang S.P."/>
            <person name="Wilson R.K."/>
            <person name="Sommer R.J."/>
        </authorList>
    </citation>
    <scope>NUCLEOTIDE SEQUENCE [LARGE SCALE GENOMIC DNA]</scope>
    <source>
        <strain evidence="4">PS312</strain>
    </source>
</reference>
<evidence type="ECO:0000256" key="1">
    <source>
        <dbReference type="SAM" id="MobiDB-lite"/>
    </source>
</evidence>
<accession>A0A2A6CKP3</accession>
<keyword evidence="4" id="KW-1185">Reference proteome</keyword>
<feature type="region of interest" description="Disordered" evidence="1">
    <location>
        <begin position="109"/>
        <end position="135"/>
    </location>
</feature>
<keyword evidence="2" id="KW-1133">Transmembrane helix</keyword>
<dbReference type="AlphaFoldDB" id="A0A2A6CKP3"/>
<feature type="transmembrane region" description="Helical" evidence="2">
    <location>
        <begin position="66"/>
        <end position="92"/>
    </location>
</feature>
<feature type="transmembrane region" description="Helical" evidence="2">
    <location>
        <begin position="6"/>
        <end position="25"/>
    </location>
</feature>
<organism evidence="3 4">
    <name type="scientific">Pristionchus pacificus</name>
    <name type="common">Parasitic nematode worm</name>
    <dbReference type="NCBI Taxonomy" id="54126"/>
    <lineage>
        <taxon>Eukaryota</taxon>
        <taxon>Metazoa</taxon>
        <taxon>Ecdysozoa</taxon>
        <taxon>Nematoda</taxon>
        <taxon>Chromadorea</taxon>
        <taxon>Rhabditida</taxon>
        <taxon>Rhabditina</taxon>
        <taxon>Diplogasteromorpha</taxon>
        <taxon>Diplogasteroidea</taxon>
        <taxon>Neodiplogasteridae</taxon>
        <taxon>Pristionchus</taxon>
    </lineage>
</organism>
<keyword evidence="2" id="KW-0812">Transmembrane</keyword>
<evidence type="ECO:0000313" key="3">
    <source>
        <dbReference type="EnsemblMetazoa" id="PPA41484.1"/>
    </source>
</evidence>
<evidence type="ECO:0000313" key="4">
    <source>
        <dbReference type="Proteomes" id="UP000005239"/>
    </source>
</evidence>
<proteinExistence type="predicted"/>
<dbReference type="EnsemblMetazoa" id="PPA41484.1">
    <property type="protein sequence ID" value="PPA41484.1"/>
    <property type="gene ID" value="WBGene00279853"/>
</dbReference>
<accession>A0A8R1Z1P1</accession>
<gene>
    <name evidence="3" type="primary">WBGene00279853</name>
</gene>
<protein>
    <submittedName>
        <fullName evidence="3">Uncharacterized protein</fullName>
    </submittedName>
</protein>
<reference evidence="3" key="2">
    <citation type="submission" date="2022-06" db="UniProtKB">
        <authorList>
            <consortium name="EnsemblMetazoa"/>
        </authorList>
    </citation>
    <scope>IDENTIFICATION</scope>
    <source>
        <strain evidence="3">PS312</strain>
    </source>
</reference>
<dbReference type="Proteomes" id="UP000005239">
    <property type="component" value="Unassembled WGS sequence"/>
</dbReference>
<feature type="compositionally biased region" description="Basic residues" evidence="1">
    <location>
        <begin position="109"/>
        <end position="121"/>
    </location>
</feature>